<reference evidence="4" key="1">
    <citation type="journal article" date="2019" name="Int. J. Syst. Evol. Microbiol.">
        <title>The Global Catalogue of Microorganisms (GCM) 10K type strain sequencing project: providing services to taxonomists for standard genome sequencing and annotation.</title>
        <authorList>
            <consortium name="The Broad Institute Genomics Platform"/>
            <consortium name="The Broad Institute Genome Sequencing Center for Infectious Disease"/>
            <person name="Wu L."/>
            <person name="Ma J."/>
        </authorList>
    </citation>
    <scope>NUCLEOTIDE SEQUENCE [LARGE SCALE GENOMIC DNA]</scope>
    <source>
        <strain evidence="4">CCM 8391</strain>
    </source>
</reference>
<keyword evidence="1" id="KW-1133">Transmembrane helix</keyword>
<dbReference type="EMBL" id="JBHSQW010000025">
    <property type="protein sequence ID" value="MFC5994858.1"/>
    <property type="molecule type" value="Genomic_DNA"/>
</dbReference>
<sequence>MRATRWCAAAVLAMLALVVLPGDALAAPAPPVVTVEIATVPPVPAARFAINGTPMTTDGRGVARLRLPGSSELHRLELLTPTVDGPDGRAEFVRWRGSSVRHSGYDPVLPTLRVTRSVRLQAAFRVSRLVTYRFVDQAHRPVDLARVTGMTLRSDTGHLEELAGSGTMRLTAIRPSSGQGPVVATETSYAIQSVLIDGTNAVTSGEQRFRPNQVQDLAIVVRLHSVTFRVQDRLLGRPLPATVRLTYPDGRAVELPTGLQGEVSVAGLARGTYEVQPIGAGYSPPRELALSRSLYLDLAVLSRPDLALAGGCGALFLVGLFALRWWRARRRGSSGGGG</sequence>
<feature type="signal peptide" evidence="2">
    <location>
        <begin position="1"/>
        <end position="26"/>
    </location>
</feature>
<evidence type="ECO:0000313" key="4">
    <source>
        <dbReference type="Proteomes" id="UP001596302"/>
    </source>
</evidence>
<feature type="transmembrane region" description="Helical" evidence="1">
    <location>
        <begin position="306"/>
        <end position="326"/>
    </location>
</feature>
<evidence type="ECO:0008006" key="5">
    <source>
        <dbReference type="Google" id="ProtNLM"/>
    </source>
</evidence>
<comment type="caution">
    <text evidence="3">The sequence shown here is derived from an EMBL/GenBank/DDBJ whole genome shotgun (WGS) entry which is preliminary data.</text>
</comment>
<gene>
    <name evidence="3" type="ORF">ACFQE5_11625</name>
</gene>
<keyword evidence="1" id="KW-0812">Transmembrane</keyword>
<evidence type="ECO:0000256" key="2">
    <source>
        <dbReference type="SAM" id="SignalP"/>
    </source>
</evidence>
<protein>
    <recommendedName>
        <fullName evidence="5">Carboxypeptidase regulatory-like domain-containing protein</fullName>
    </recommendedName>
</protein>
<keyword evidence="1" id="KW-0472">Membrane</keyword>
<evidence type="ECO:0000256" key="1">
    <source>
        <dbReference type="SAM" id="Phobius"/>
    </source>
</evidence>
<dbReference type="Proteomes" id="UP001596302">
    <property type="component" value="Unassembled WGS sequence"/>
</dbReference>
<feature type="chain" id="PRO_5045417960" description="Carboxypeptidase regulatory-like domain-containing protein" evidence="2">
    <location>
        <begin position="27"/>
        <end position="338"/>
    </location>
</feature>
<dbReference type="RefSeq" id="WP_379584875.1">
    <property type="nucleotide sequence ID" value="NZ_JBHSQW010000025.1"/>
</dbReference>
<name>A0ABW1J246_9PSEU</name>
<keyword evidence="2" id="KW-0732">Signal</keyword>
<accession>A0ABW1J246</accession>
<proteinExistence type="predicted"/>
<evidence type="ECO:0000313" key="3">
    <source>
        <dbReference type="EMBL" id="MFC5994858.1"/>
    </source>
</evidence>
<organism evidence="3 4">
    <name type="scientific">Pseudonocardia hispaniensis</name>
    <dbReference type="NCBI Taxonomy" id="904933"/>
    <lineage>
        <taxon>Bacteria</taxon>
        <taxon>Bacillati</taxon>
        <taxon>Actinomycetota</taxon>
        <taxon>Actinomycetes</taxon>
        <taxon>Pseudonocardiales</taxon>
        <taxon>Pseudonocardiaceae</taxon>
        <taxon>Pseudonocardia</taxon>
    </lineage>
</organism>
<keyword evidence="4" id="KW-1185">Reference proteome</keyword>